<dbReference type="Proteomes" id="UP000887159">
    <property type="component" value="Unassembled WGS sequence"/>
</dbReference>
<comment type="caution">
    <text evidence="1">The sequence shown here is derived from an EMBL/GenBank/DDBJ whole genome shotgun (WGS) entry which is preliminary data.</text>
</comment>
<reference evidence="1" key="1">
    <citation type="submission" date="2020-08" db="EMBL/GenBank/DDBJ databases">
        <title>Multicomponent nature underlies the extraordinary mechanical properties of spider dragline silk.</title>
        <authorList>
            <person name="Kono N."/>
            <person name="Nakamura H."/>
            <person name="Mori M."/>
            <person name="Yoshida Y."/>
            <person name="Ohtoshi R."/>
            <person name="Malay A.D."/>
            <person name="Moran D.A.P."/>
            <person name="Tomita M."/>
            <person name="Numata K."/>
            <person name="Arakawa K."/>
        </authorList>
    </citation>
    <scope>NUCLEOTIDE SEQUENCE</scope>
</reference>
<keyword evidence="2" id="KW-1185">Reference proteome</keyword>
<dbReference type="InterPro" id="IPR036397">
    <property type="entry name" value="RNaseH_sf"/>
</dbReference>
<name>A0A8X6SRC6_TRICX</name>
<organism evidence="1 2">
    <name type="scientific">Trichonephila clavipes</name>
    <name type="common">Golden silk orbweaver</name>
    <name type="synonym">Nephila clavipes</name>
    <dbReference type="NCBI Taxonomy" id="2585209"/>
    <lineage>
        <taxon>Eukaryota</taxon>
        <taxon>Metazoa</taxon>
        <taxon>Ecdysozoa</taxon>
        <taxon>Arthropoda</taxon>
        <taxon>Chelicerata</taxon>
        <taxon>Arachnida</taxon>
        <taxon>Araneae</taxon>
        <taxon>Araneomorphae</taxon>
        <taxon>Entelegynae</taxon>
        <taxon>Araneoidea</taxon>
        <taxon>Nephilidae</taxon>
        <taxon>Trichonephila</taxon>
    </lineage>
</organism>
<proteinExistence type="predicted"/>
<evidence type="ECO:0000313" key="1">
    <source>
        <dbReference type="EMBL" id="GFY16005.1"/>
    </source>
</evidence>
<accession>A0A8X6SRC6</accession>
<dbReference type="GO" id="GO:0003676">
    <property type="term" value="F:nucleic acid binding"/>
    <property type="evidence" value="ECO:0007669"/>
    <property type="project" value="InterPro"/>
</dbReference>
<evidence type="ECO:0000313" key="2">
    <source>
        <dbReference type="Proteomes" id="UP000887159"/>
    </source>
</evidence>
<dbReference type="EMBL" id="BMAU01021335">
    <property type="protein sequence ID" value="GFY16005.1"/>
    <property type="molecule type" value="Genomic_DNA"/>
</dbReference>
<protein>
    <submittedName>
        <fullName evidence="1">Transposable element Tcb2 transposase</fullName>
    </submittedName>
</protein>
<dbReference type="Gene3D" id="3.30.420.10">
    <property type="entry name" value="Ribonuclease H-like superfamily/Ribonuclease H"/>
    <property type="match status" value="1"/>
</dbReference>
<dbReference type="AlphaFoldDB" id="A0A8X6SRC6"/>
<gene>
    <name evidence="1" type="primary">X975_05572</name>
    <name evidence="1" type="ORF">TNCV_1286501</name>
</gene>
<sequence>MQRLSGAIFKQDNAQPHSAGVSQDCLRTVNTLPWLSRSPNLSLIEHIRHHLGRRVGYPTSLNELEARLQQIWNEINRSHHTELLCLNARWPEVMLSIDELNLDQTPQNINKELQLERVRLQAFVAATDSGCKKRTH</sequence>